<name>A0AA39I6U4_9BILA</name>
<gene>
    <name evidence="1" type="ORF">QR680_013839</name>
</gene>
<evidence type="ECO:0008006" key="3">
    <source>
        <dbReference type="Google" id="ProtNLM"/>
    </source>
</evidence>
<evidence type="ECO:0000313" key="1">
    <source>
        <dbReference type="EMBL" id="KAK0418898.1"/>
    </source>
</evidence>
<dbReference type="AlphaFoldDB" id="A0AA39I6U4"/>
<organism evidence="1 2">
    <name type="scientific">Steinernema hermaphroditum</name>
    <dbReference type="NCBI Taxonomy" id="289476"/>
    <lineage>
        <taxon>Eukaryota</taxon>
        <taxon>Metazoa</taxon>
        <taxon>Ecdysozoa</taxon>
        <taxon>Nematoda</taxon>
        <taxon>Chromadorea</taxon>
        <taxon>Rhabditida</taxon>
        <taxon>Tylenchina</taxon>
        <taxon>Panagrolaimomorpha</taxon>
        <taxon>Strongyloidoidea</taxon>
        <taxon>Steinernematidae</taxon>
        <taxon>Steinernema</taxon>
    </lineage>
</organism>
<evidence type="ECO:0000313" key="2">
    <source>
        <dbReference type="Proteomes" id="UP001175271"/>
    </source>
</evidence>
<proteinExistence type="predicted"/>
<reference evidence="1" key="1">
    <citation type="submission" date="2023-06" db="EMBL/GenBank/DDBJ databases">
        <title>Genomic analysis of the entomopathogenic nematode Steinernema hermaphroditum.</title>
        <authorList>
            <person name="Schwarz E.M."/>
            <person name="Heppert J.K."/>
            <person name="Baniya A."/>
            <person name="Schwartz H.T."/>
            <person name="Tan C.-H."/>
            <person name="Antoshechkin I."/>
            <person name="Sternberg P.W."/>
            <person name="Goodrich-Blair H."/>
            <person name="Dillman A.R."/>
        </authorList>
    </citation>
    <scope>NUCLEOTIDE SEQUENCE</scope>
    <source>
        <strain evidence="1">PS9179</strain>
        <tissue evidence="1">Whole animal</tissue>
    </source>
</reference>
<protein>
    <recommendedName>
        <fullName evidence="3">CHK kinase-like domain-containing protein</fullName>
    </recommendedName>
</protein>
<accession>A0AA39I6U4</accession>
<dbReference type="PANTHER" id="PTHR23020:SF41">
    <property type="entry name" value="AMINOGLYCOSIDE PHOSPHOTRANSFERASE DOMAIN-CONTAINING PROTEIN"/>
    <property type="match status" value="1"/>
</dbReference>
<dbReference type="InterPro" id="IPR052961">
    <property type="entry name" value="Oxido-Kinase-like_Enzymes"/>
</dbReference>
<dbReference type="Proteomes" id="UP001175271">
    <property type="component" value="Unassembled WGS sequence"/>
</dbReference>
<comment type="caution">
    <text evidence="1">The sequence shown here is derived from an EMBL/GenBank/DDBJ whole genome shotgun (WGS) entry which is preliminary data.</text>
</comment>
<dbReference type="EMBL" id="JAUCMV010000002">
    <property type="protein sequence ID" value="KAK0418898.1"/>
    <property type="molecule type" value="Genomic_DNA"/>
</dbReference>
<dbReference type="PANTHER" id="PTHR23020">
    <property type="entry name" value="UNCHARACTERIZED NUCLEAR HORMONE RECEPTOR-RELATED"/>
    <property type="match status" value="1"/>
</dbReference>
<sequence>MSAPIGTSTFTEDWLLATLKQADSRFSSVFEVKSVKEVRGGKGFASKVYLCNVGYEDVVLKVPEMGKLNKVASHDVKSEETHLIVSMHNREYNFYEEFGCLTYGIAEVLVLCTDSDVRRQITDELLREYYETLKNELNGNIVFTLEQMTKLYLLRSVIQPHEAQNAKFFMRAKFSIEDAIALVEDFPERFSNLST</sequence>
<keyword evidence="2" id="KW-1185">Reference proteome</keyword>